<dbReference type="InterPro" id="IPR011761">
    <property type="entry name" value="ATP-grasp"/>
</dbReference>
<dbReference type="PROSITE" id="PS50979">
    <property type="entry name" value="BC"/>
    <property type="match status" value="1"/>
</dbReference>
<evidence type="ECO:0000256" key="8">
    <source>
        <dbReference type="PROSITE-ProRule" id="PRU00409"/>
    </source>
</evidence>
<organism evidence="11 12">
    <name type="scientific">Lentzea guizhouensis</name>
    <dbReference type="NCBI Taxonomy" id="1586287"/>
    <lineage>
        <taxon>Bacteria</taxon>
        <taxon>Bacillati</taxon>
        <taxon>Actinomycetota</taxon>
        <taxon>Actinomycetes</taxon>
        <taxon>Pseudonocardiales</taxon>
        <taxon>Pseudonocardiaceae</taxon>
        <taxon>Lentzea</taxon>
    </lineage>
</organism>
<dbReference type="EMBL" id="CP016793">
    <property type="protein sequence ID" value="ANZ39747.1"/>
    <property type="molecule type" value="Genomic_DNA"/>
</dbReference>
<evidence type="ECO:0000313" key="12">
    <source>
        <dbReference type="Proteomes" id="UP000093053"/>
    </source>
</evidence>
<feature type="domain" description="ATP-grasp" evidence="9">
    <location>
        <begin position="120"/>
        <end position="317"/>
    </location>
</feature>
<dbReference type="EC" id="6.3.4.14" evidence="2"/>
<evidence type="ECO:0000256" key="4">
    <source>
        <dbReference type="ARBA" id="ARBA00022741"/>
    </source>
</evidence>
<dbReference type="InterPro" id="IPR005481">
    <property type="entry name" value="BC-like_N"/>
</dbReference>
<dbReference type="SUPFAM" id="SSF52440">
    <property type="entry name" value="PreATP-grasp domain"/>
    <property type="match status" value="1"/>
</dbReference>
<evidence type="ECO:0000256" key="5">
    <source>
        <dbReference type="ARBA" id="ARBA00022840"/>
    </source>
</evidence>
<dbReference type="PROSITE" id="PS00867">
    <property type="entry name" value="CPSASE_2"/>
    <property type="match status" value="1"/>
</dbReference>
<dbReference type="AlphaFoldDB" id="A0A1B2HPU8"/>
<dbReference type="PROSITE" id="PS50975">
    <property type="entry name" value="ATP_GRASP"/>
    <property type="match status" value="1"/>
</dbReference>
<dbReference type="Gene3D" id="3.30.470.20">
    <property type="entry name" value="ATP-grasp fold, B domain"/>
    <property type="match status" value="1"/>
</dbReference>
<dbReference type="RefSeq" id="WP_065918088.1">
    <property type="nucleotide sequence ID" value="NZ_CP016793.1"/>
</dbReference>
<dbReference type="Gene3D" id="3.30.1490.20">
    <property type="entry name" value="ATP-grasp fold, A domain"/>
    <property type="match status" value="1"/>
</dbReference>
<gene>
    <name evidence="11" type="ORF">BBK82_30610</name>
</gene>
<evidence type="ECO:0000256" key="1">
    <source>
        <dbReference type="ARBA" id="ARBA00003761"/>
    </source>
</evidence>
<dbReference type="InterPro" id="IPR011764">
    <property type="entry name" value="Biotin_carboxylation_dom"/>
</dbReference>
<dbReference type="OrthoDB" id="9760256at2"/>
<dbReference type="InterPro" id="IPR016185">
    <property type="entry name" value="PreATP-grasp_dom_sf"/>
</dbReference>
<dbReference type="InterPro" id="IPR005479">
    <property type="entry name" value="CPAse_ATP-bd"/>
</dbReference>
<evidence type="ECO:0000256" key="2">
    <source>
        <dbReference type="ARBA" id="ARBA00013263"/>
    </source>
</evidence>
<dbReference type="GO" id="GO:0004075">
    <property type="term" value="F:biotin carboxylase activity"/>
    <property type="evidence" value="ECO:0007669"/>
    <property type="project" value="UniProtKB-EC"/>
</dbReference>
<dbReference type="Gene3D" id="3.40.50.20">
    <property type="match status" value="1"/>
</dbReference>
<comment type="function">
    <text evidence="1">This protein is a component of the acetyl coenzyme A carboxylase complex; first, biotin carboxylase catalyzes the carboxylation of the carrier protein and then the transcarboxylase transfers the carboxyl group to form malonyl-CoA.</text>
</comment>
<dbReference type="SUPFAM" id="SSF56059">
    <property type="entry name" value="Glutathione synthetase ATP-binding domain-like"/>
    <property type="match status" value="1"/>
</dbReference>
<dbReference type="PANTHER" id="PTHR48095">
    <property type="entry name" value="PYRUVATE CARBOXYLASE SUBUNIT A"/>
    <property type="match status" value="1"/>
</dbReference>
<sequence>MFTKLLVCNRGEIAVRIIRTCRELGIRTVVAHSTADADSLAVRLADEAVCLGPGPAAQSYLSVTAVLYACAKTGADAVHPGYGFLSEDVVFAESCAAAGITFIGPPAALIGLMGDKIAARAAMREAGVPVLPGSDGPVRRMEAAWEVAGRIGFPLVIKAAAGGGGRGISVVTRQGLLEESFHATQAAARALFHDDRVYLEKYVAAARHIEVQMLADAYGTVVHLGERDCSVQRRQQKLVEEAPSPFLTTQGRDALFAAAVRGARRTSFVNAGTFEFLVDEDGKPYFIEMNTRLQVEHPVSEEQTGVDIVEWMIRIAAGEPLPFAQQDVSHSGHSIEVRINAEDFARDWAGSSGRISRLDLPGGPGVRVDTHAHAGYFVPPYYDSLLAKVIVSAPTRDRALRRLDRALGEFRCDGVTTNVDFHRKLLRHNDFTAGTYRLDVVDAVLAEMAPPREENT</sequence>
<reference evidence="11 12" key="1">
    <citation type="submission" date="2016-07" db="EMBL/GenBank/DDBJ databases">
        <title>Complete genome sequence of the Lentzea guizhouensis DHS C013.</title>
        <authorList>
            <person name="Cao C."/>
        </authorList>
    </citation>
    <scope>NUCLEOTIDE SEQUENCE [LARGE SCALE GENOMIC DNA]</scope>
    <source>
        <strain evidence="11 12">DHS C013</strain>
    </source>
</reference>
<dbReference type="PROSITE" id="PS00866">
    <property type="entry name" value="CPSASE_1"/>
    <property type="match status" value="1"/>
</dbReference>
<feature type="domain" description="Biotin carboxylation" evidence="10">
    <location>
        <begin position="1"/>
        <end position="446"/>
    </location>
</feature>
<dbReference type="InterPro" id="IPR005482">
    <property type="entry name" value="Biotin_COase_C"/>
</dbReference>
<keyword evidence="6" id="KW-0092">Biotin</keyword>
<dbReference type="SUPFAM" id="SSF51246">
    <property type="entry name" value="Rudiment single hybrid motif"/>
    <property type="match status" value="1"/>
</dbReference>
<dbReference type="FunFam" id="3.40.50.20:FF:000010">
    <property type="entry name" value="Propionyl-CoA carboxylase subunit alpha"/>
    <property type="match status" value="1"/>
</dbReference>
<comment type="catalytic activity">
    <reaction evidence="7">
        <text>N(6)-biotinyl-L-lysyl-[protein] + hydrogencarbonate + ATP = N(6)-carboxybiotinyl-L-lysyl-[protein] + ADP + phosphate + H(+)</text>
        <dbReference type="Rhea" id="RHEA:13501"/>
        <dbReference type="Rhea" id="RHEA-COMP:10505"/>
        <dbReference type="Rhea" id="RHEA-COMP:10506"/>
        <dbReference type="ChEBI" id="CHEBI:15378"/>
        <dbReference type="ChEBI" id="CHEBI:17544"/>
        <dbReference type="ChEBI" id="CHEBI:30616"/>
        <dbReference type="ChEBI" id="CHEBI:43474"/>
        <dbReference type="ChEBI" id="CHEBI:83144"/>
        <dbReference type="ChEBI" id="CHEBI:83145"/>
        <dbReference type="ChEBI" id="CHEBI:456216"/>
        <dbReference type="EC" id="6.3.4.14"/>
    </reaction>
</comment>
<evidence type="ECO:0000259" key="10">
    <source>
        <dbReference type="PROSITE" id="PS50979"/>
    </source>
</evidence>
<protein>
    <recommendedName>
        <fullName evidence="2">biotin carboxylase</fullName>
        <ecNumber evidence="2">6.3.4.14</ecNumber>
    </recommendedName>
</protein>
<dbReference type="PANTHER" id="PTHR48095:SF2">
    <property type="entry name" value="BIOTIN CARBOXYLASE, CHLOROPLASTIC"/>
    <property type="match status" value="1"/>
</dbReference>
<dbReference type="Pfam" id="PF02786">
    <property type="entry name" value="CPSase_L_D2"/>
    <property type="match status" value="1"/>
</dbReference>
<dbReference type="KEGG" id="led:BBK82_30610"/>
<evidence type="ECO:0000313" key="11">
    <source>
        <dbReference type="EMBL" id="ANZ39747.1"/>
    </source>
</evidence>
<dbReference type="GO" id="GO:0005524">
    <property type="term" value="F:ATP binding"/>
    <property type="evidence" value="ECO:0007669"/>
    <property type="project" value="UniProtKB-UniRule"/>
</dbReference>
<evidence type="ECO:0000256" key="6">
    <source>
        <dbReference type="ARBA" id="ARBA00023267"/>
    </source>
</evidence>
<keyword evidence="4 8" id="KW-0547">Nucleotide-binding</keyword>
<name>A0A1B2HPU8_9PSEU</name>
<dbReference type="SMART" id="SM00878">
    <property type="entry name" value="Biotin_carb_C"/>
    <property type="match status" value="1"/>
</dbReference>
<dbReference type="Proteomes" id="UP000093053">
    <property type="component" value="Chromosome"/>
</dbReference>
<evidence type="ECO:0000259" key="9">
    <source>
        <dbReference type="PROSITE" id="PS50975"/>
    </source>
</evidence>
<dbReference type="InterPro" id="IPR051602">
    <property type="entry name" value="ACC_Biotin_Carboxylase"/>
</dbReference>
<keyword evidence="5 8" id="KW-0067">ATP-binding</keyword>
<dbReference type="GO" id="GO:0046872">
    <property type="term" value="F:metal ion binding"/>
    <property type="evidence" value="ECO:0007669"/>
    <property type="project" value="InterPro"/>
</dbReference>
<dbReference type="Pfam" id="PF00289">
    <property type="entry name" value="Biotin_carb_N"/>
    <property type="match status" value="1"/>
</dbReference>
<dbReference type="STRING" id="1586287.BBK82_30610"/>
<evidence type="ECO:0000256" key="3">
    <source>
        <dbReference type="ARBA" id="ARBA00022598"/>
    </source>
</evidence>
<keyword evidence="12" id="KW-1185">Reference proteome</keyword>
<dbReference type="InterPro" id="IPR011054">
    <property type="entry name" value="Rudment_hybrid_motif"/>
</dbReference>
<dbReference type="InterPro" id="IPR013815">
    <property type="entry name" value="ATP_grasp_subdomain_1"/>
</dbReference>
<accession>A0A1B2HPU8</accession>
<evidence type="ECO:0000256" key="7">
    <source>
        <dbReference type="ARBA" id="ARBA00048600"/>
    </source>
</evidence>
<dbReference type="Pfam" id="PF02785">
    <property type="entry name" value="Biotin_carb_C"/>
    <property type="match status" value="1"/>
</dbReference>
<keyword evidence="3" id="KW-0436">Ligase</keyword>
<dbReference type="FunFam" id="3.30.1490.20:FF:000003">
    <property type="entry name" value="acetyl-CoA carboxylase isoform X1"/>
    <property type="match status" value="1"/>
</dbReference>
<dbReference type="NCBIfam" id="NF006367">
    <property type="entry name" value="PRK08591.1"/>
    <property type="match status" value="1"/>
</dbReference>
<proteinExistence type="predicted"/>